<comment type="caution">
    <text evidence="3">The sequence shown here is derived from an EMBL/GenBank/DDBJ whole genome shotgun (WGS) entry which is preliminary data.</text>
</comment>
<name>A0AAW0EWC8_9TRYP</name>
<dbReference type="GO" id="GO:0008483">
    <property type="term" value="F:transaminase activity"/>
    <property type="evidence" value="ECO:0007669"/>
    <property type="project" value="UniProtKB-KW"/>
</dbReference>
<keyword evidence="4" id="KW-1185">Reference proteome</keyword>
<organism evidence="3 4">
    <name type="scientific">Novymonas esmeraldas</name>
    <dbReference type="NCBI Taxonomy" id="1808958"/>
    <lineage>
        <taxon>Eukaryota</taxon>
        <taxon>Discoba</taxon>
        <taxon>Euglenozoa</taxon>
        <taxon>Kinetoplastea</taxon>
        <taxon>Metakinetoplastina</taxon>
        <taxon>Trypanosomatida</taxon>
        <taxon>Trypanosomatidae</taxon>
        <taxon>Novymonas</taxon>
    </lineage>
</organism>
<feature type="region of interest" description="Disordered" evidence="2">
    <location>
        <begin position="113"/>
        <end position="189"/>
    </location>
</feature>
<reference evidence="3 4" key="1">
    <citation type="journal article" date="2021" name="MBio">
        <title>A New Model Trypanosomatid, Novymonas esmeraldas: Genomic Perception of Its 'Candidatus Pandoraea novymonadis' Endosymbiont.</title>
        <authorList>
            <person name="Zakharova A."/>
            <person name="Saura A."/>
            <person name="Butenko A."/>
            <person name="Podesvova L."/>
            <person name="Warmusova S."/>
            <person name="Kostygov A.Y."/>
            <person name="Nenarokova A."/>
            <person name="Lukes J."/>
            <person name="Opperdoes F.R."/>
            <person name="Yurchenko V."/>
        </authorList>
    </citation>
    <scope>NUCLEOTIDE SEQUENCE [LARGE SCALE GENOMIC DNA]</scope>
    <source>
        <strain evidence="3 4">E262AT.01</strain>
    </source>
</reference>
<accession>A0AAW0EWC8</accession>
<sequence length="656" mass="72201">MSATPATDGRKSILPVHWDAMRLPAPLQALLAASETHALDAHVSVFEGFGSFHSENVEDLMSMDEATYTPPTRLPAFARRLLSKSEIARVALVQPGGSAAHVKSPESLPCCKRRRGESRRCGGGGGAVPSAELASGRGETVAIGDTRSGAGYDDDATADDSDGSCSGSSRSSDNARSLPPPARAWGPASEQRVRELVDCTVTPCELGTAFRAEHFSITPNMVFINHGAFGSTLAGAMLIKRLYEEHMEREVVEFVDRELLPLIVYSIRSLSRFLHADPRQVVLLQNATFALNCAMRMIEKDDVVAFLDTEYLAVYKMMWFRCEEVGATLHEVGMNKYLHDPAIMGDDAALTAEICRQLPANCTTVVLDYVTSTSAVCFPVFTHIIPALRRRGVHKIIVDGAHAPLQVELNFNALPAESQPTVFVGNLHKWFSSPKSAGFFWVRADDADRMRSVVLSHGAGEGLLSEFIWDGTRDYGAYLSIPAIVDFWERQGHDRVRGYCAQLLSSAADMLTDAFHSRRVARHAPFMSLVELPEKLQDDFITAKYIQDSLHDIFRVEVPVKRIDSRYYVRISAFVYNTPEEYLYLREAILSIANKWAESPERRQLESRQLASTAAGSGAEGQPAAVPCDERIRRQGGCGVSGLDPSLKRKKTSKFA</sequence>
<evidence type="ECO:0000256" key="1">
    <source>
        <dbReference type="ARBA" id="ARBA00022898"/>
    </source>
</evidence>
<protein>
    <submittedName>
        <fullName evidence="3">Aminotransferase class-V</fullName>
    </submittedName>
</protein>
<feature type="region of interest" description="Disordered" evidence="2">
    <location>
        <begin position="636"/>
        <end position="656"/>
    </location>
</feature>
<dbReference type="AlphaFoldDB" id="A0AAW0EWC8"/>
<dbReference type="Proteomes" id="UP001430356">
    <property type="component" value="Unassembled WGS sequence"/>
</dbReference>
<keyword evidence="3" id="KW-0808">Transferase</keyword>
<evidence type="ECO:0000313" key="4">
    <source>
        <dbReference type="Proteomes" id="UP001430356"/>
    </source>
</evidence>
<feature type="compositionally biased region" description="Low complexity" evidence="2">
    <location>
        <begin position="163"/>
        <end position="177"/>
    </location>
</feature>
<dbReference type="Gene3D" id="3.40.640.10">
    <property type="entry name" value="Type I PLP-dependent aspartate aminotransferase-like (Major domain)"/>
    <property type="match status" value="1"/>
</dbReference>
<evidence type="ECO:0000256" key="2">
    <source>
        <dbReference type="SAM" id="MobiDB-lite"/>
    </source>
</evidence>
<dbReference type="PANTHER" id="PTHR43092:SF2">
    <property type="entry name" value="HERCYNYLCYSTEINE SULFOXIDE LYASE"/>
    <property type="match status" value="1"/>
</dbReference>
<evidence type="ECO:0000313" key="3">
    <source>
        <dbReference type="EMBL" id="KAK7197441.1"/>
    </source>
</evidence>
<dbReference type="EMBL" id="JAECZO010000106">
    <property type="protein sequence ID" value="KAK7197441.1"/>
    <property type="molecule type" value="Genomic_DNA"/>
</dbReference>
<proteinExistence type="predicted"/>
<keyword evidence="1" id="KW-0663">Pyridoxal phosphate</keyword>
<dbReference type="InterPro" id="IPR015424">
    <property type="entry name" value="PyrdxlP-dep_Trfase"/>
</dbReference>
<feature type="compositionally biased region" description="Acidic residues" evidence="2">
    <location>
        <begin position="152"/>
        <end position="162"/>
    </location>
</feature>
<gene>
    <name evidence="3" type="ORF">NESM_000692700</name>
</gene>
<dbReference type="PANTHER" id="PTHR43092">
    <property type="entry name" value="L-CYSTEINE DESULFHYDRASE"/>
    <property type="match status" value="1"/>
</dbReference>
<keyword evidence="3" id="KW-0032">Aminotransferase</keyword>
<dbReference type="SUPFAM" id="SSF53383">
    <property type="entry name" value="PLP-dependent transferases"/>
    <property type="match status" value="1"/>
</dbReference>
<dbReference type="InterPro" id="IPR015421">
    <property type="entry name" value="PyrdxlP-dep_Trfase_major"/>
</dbReference>